<keyword evidence="14" id="KW-0675">Receptor</keyword>
<dbReference type="Gene3D" id="3.30.200.20">
    <property type="entry name" value="Phosphorylase Kinase, domain 1"/>
    <property type="match status" value="1"/>
</dbReference>
<keyword evidence="9" id="KW-0547">Nucleotide-binding</keyword>
<keyword evidence="8" id="KW-0677">Repeat</keyword>
<dbReference type="InterPro" id="IPR000719">
    <property type="entry name" value="Prot_kinase_dom"/>
</dbReference>
<sequence>MPISLQIALNLSSNFFNGSIPDTLNGLPALEVLDLSNNGFIGEIPNFLTTLASLTCLLLSNNHLSGTLPKFRQPFIHVNTDGNNITTPTPTLPKKRRSAAVTVVVAVVAVAVPAIGVIIMISHFYRVKGHLITANTIHRFCIDFDRAMKAVGNPANVMLKTKFSTCYKANMPGGRTYYVKKLNWSDKMFHLGSHERFGQELEVLGKLSHSNIMTPLAYVLTANSAHLFYTYAQKGTLFDVLHGTPRNALDWTSRYSIAIRVAQGLAFLHGCTSRPVILFDLSTKSILLKSLKEPRIGDIEICRVIDPSKRTGSISAIAGSVGYIPPEYAYTMRVTMSGNVYSFGVVLLELLTGKPAVSEGTELAKWVLSNSVQRDSWDHILDSSVCNTSLEVRSQMLSVLETAISCVSVSPEARPETETLLKMLLNAR</sequence>
<dbReference type="FunFam" id="1.10.510.10:FF:000388">
    <property type="entry name" value="Leucine-rich repeat receptor-like tyrosine-protein kinase PXC3"/>
    <property type="match status" value="1"/>
</dbReference>
<gene>
    <name evidence="20" type="ORF">HHK36_007857</name>
</gene>
<evidence type="ECO:0000256" key="13">
    <source>
        <dbReference type="ARBA" id="ARBA00023136"/>
    </source>
</evidence>
<keyword evidence="7" id="KW-0732">Signal</keyword>
<evidence type="ECO:0000256" key="9">
    <source>
        <dbReference type="ARBA" id="ARBA00022741"/>
    </source>
</evidence>
<keyword evidence="5" id="KW-0808">Transferase</keyword>
<protein>
    <recommendedName>
        <fullName evidence="2">non-specific serine/threonine protein kinase</fullName>
        <ecNumber evidence="2">2.7.11.1</ecNumber>
    </recommendedName>
</protein>
<dbReference type="Pfam" id="PF00560">
    <property type="entry name" value="LRR_1"/>
    <property type="match status" value="2"/>
</dbReference>
<keyword evidence="3" id="KW-0723">Serine/threonine-protein kinase</keyword>
<dbReference type="InterPro" id="IPR051420">
    <property type="entry name" value="Ser_Thr_Kinases_DiverseReg"/>
</dbReference>
<keyword evidence="6 18" id="KW-0812">Transmembrane</keyword>
<dbReference type="InterPro" id="IPR001611">
    <property type="entry name" value="Leu-rich_rpt"/>
</dbReference>
<evidence type="ECO:0000256" key="2">
    <source>
        <dbReference type="ARBA" id="ARBA00012513"/>
    </source>
</evidence>
<feature type="transmembrane region" description="Helical" evidence="18">
    <location>
        <begin position="99"/>
        <end position="125"/>
    </location>
</feature>
<dbReference type="SUPFAM" id="SSF52058">
    <property type="entry name" value="L domain-like"/>
    <property type="match status" value="1"/>
</dbReference>
<dbReference type="FunFam" id="3.30.200.20:FF:000454">
    <property type="entry name" value="Leucine-rich repeat receptor-like tyrosine-protein kinase PXC3"/>
    <property type="match status" value="1"/>
</dbReference>
<comment type="catalytic activity">
    <reaction evidence="17">
        <text>L-seryl-[protein] + ATP = O-phospho-L-seryl-[protein] + ADP + H(+)</text>
        <dbReference type="Rhea" id="RHEA:17989"/>
        <dbReference type="Rhea" id="RHEA-COMP:9863"/>
        <dbReference type="Rhea" id="RHEA-COMP:11604"/>
        <dbReference type="ChEBI" id="CHEBI:15378"/>
        <dbReference type="ChEBI" id="CHEBI:29999"/>
        <dbReference type="ChEBI" id="CHEBI:30616"/>
        <dbReference type="ChEBI" id="CHEBI:83421"/>
        <dbReference type="ChEBI" id="CHEBI:456216"/>
        <dbReference type="EC" id="2.7.11.1"/>
    </reaction>
</comment>
<evidence type="ECO:0000256" key="12">
    <source>
        <dbReference type="ARBA" id="ARBA00022989"/>
    </source>
</evidence>
<evidence type="ECO:0000256" key="5">
    <source>
        <dbReference type="ARBA" id="ARBA00022679"/>
    </source>
</evidence>
<evidence type="ECO:0000259" key="19">
    <source>
        <dbReference type="PROSITE" id="PS50011"/>
    </source>
</evidence>
<dbReference type="GO" id="GO:0016020">
    <property type="term" value="C:membrane"/>
    <property type="evidence" value="ECO:0007669"/>
    <property type="project" value="UniProtKB-SubCell"/>
</dbReference>
<comment type="catalytic activity">
    <reaction evidence="16">
        <text>L-threonyl-[protein] + ATP = O-phospho-L-threonyl-[protein] + ADP + H(+)</text>
        <dbReference type="Rhea" id="RHEA:46608"/>
        <dbReference type="Rhea" id="RHEA-COMP:11060"/>
        <dbReference type="Rhea" id="RHEA-COMP:11605"/>
        <dbReference type="ChEBI" id="CHEBI:15378"/>
        <dbReference type="ChEBI" id="CHEBI:30013"/>
        <dbReference type="ChEBI" id="CHEBI:30616"/>
        <dbReference type="ChEBI" id="CHEBI:61977"/>
        <dbReference type="ChEBI" id="CHEBI:456216"/>
        <dbReference type="EC" id="2.7.11.1"/>
    </reaction>
</comment>
<keyword evidence="12 18" id="KW-1133">Transmembrane helix</keyword>
<evidence type="ECO:0000256" key="7">
    <source>
        <dbReference type="ARBA" id="ARBA00022729"/>
    </source>
</evidence>
<evidence type="ECO:0000313" key="20">
    <source>
        <dbReference type="EMBL" id="KAF8405779.1"/>
    </source>
</evidence>
<evidence type="ECO:0000256" key="11">
    <source>
        <dbReference type="ARBA" id="ARBA00022840"/>
    </source>
</evidence>
<name>A0A834ZEK4_TETSI</name>
<dbReference type="SUPFAM" id="SSF56112">
    <property type="entry name" value="Protein kinase-like (PK-like)"/>
    <property type="match status" value="1"/>
</dbReference>
<evidence type="ECO:0000256" key="17">
    <source>
        <dbReference type="ARBA" id="ARBA00048679"/>
    </source>
</evidence>
<dbReference type="EC" id="2.7.11.1" evidence="2"/>
<evidence type="ECO:0000256" key="15">
    <source>
        <dbReference type="ARBA" id="ARBA00023180"/>
    </source>
</evidence>
<reference evidence="20 21" key="1">
    <citation type="submission" date="2020-04" db="EMBL/GenBank/DDBJ databases">
        <title>Plant Genome Project.</title>
        <authorList>
            <person name="Zhang R.-G."/>
        </authorList>
    </citation>
    <scope>NUCLEOTIDE SEQUENCE [LARGE SCALE GENOMIC DNA]</scope>
    <source>
        <strain evidence="20">YNK0</strain>
        <tissue evidence="20">Leaf</tissue>
    </source>
</reference>
<evidence type="ECO:0000256" key="6">
    <source>
        <dbReference type="ARBA" id="ARBA00022692"/>
    </source>
</evidence>
<evidence type="ECO:0000256" key="8">
    <source>
        <dbReference type="ARBA" id="ARBA00022737"/>
    </source>
</evidence>
<dbReference type="GO" id="GO:0005524">
    <property type="term" value="F:ATP binding"/>
    <property type="evidence" value="ECO:0007669"/>
    <property type="project" value="UniProtKB-KW"/>
</dbReference>
<dbReference type="OrthoDB" id="4062651at2759"/>
<keyword evidence="15" id="KW-0325">Glycoprotein</keyword>
<evidence type="ECO:0000256" key="4">
    <source>
        <dbReference type="ARBA" id="ARBA00022614"/>
    </source>
</evidence>
<evidence type="ECO:0000313" key="21">
    <source>
        <dbReference type="Proteomes" id="UP000655225"/>
    </source>
</evidence>
<dbReference type="PROSITE" id="PS50011">
    <property type="entry name" value="PROTEIN_KINASE_DOM"/>
    <property type="match status" value="1"/>
</dbReference>
<keyword evidence="11" id="KW-0067">ATP-binding</keyword>
<keyword evidence="10" id="KW-0418">Kinase</keyword>
<evidence type="ECO:0000256" key="14">
    <source>
        <dbReference type="ARBA" id="ARBA00023170"/>
    </source>
</evidence>
<comment type="caution">
    <text evidence="20">The sequence shown here is derived from an EMBL/GenBank/DDBJ whole genome shotgun (WGS) entry which is preliminary data.</text>
</comment>
<evidence type="ECO:0000256" key="3">
    <source>
        <dbReference type="ARBA" id="ARBA00022527"/>
    </source>
</evidence>
<dbReference type="Gene3D" id="3.80.10.10">
    <property type="entry name" value="Ribonuclease Inhibitor"/>
    <property type="match status" value="1"/>
</dbReference>
<dbReference type="AlphaFoldDB" id="A0A834ZEK4"/>
<keyword evidence="21" id="KW-1185">Reference proteome</keyword>
<dbReference type="Gene3D" id="1.10.510.10">
    <property type="entry name" value="Transferase(Phosphotransferase) domain 1"/>
    <property type="match status" value="1"/>
</dbReference>
<dbReference type="PANTHER" id="PTHR48005">
    <property type="entry name" value="LEUCINE RICH REPEAT KINASE 2"/>
    <property type="match status" value="1"/>
</dbReference>
<dbReference type="Pfam" id="PF00069">
    <property type="entry name" value="Pkinase"/>
    <property type="match status" value="1"/>
</dbReference>
<dbReference type="Proteomes" id="UP000655225">
    <property type="component" value="Unassembled WGS sequence"/>
</dbReference>
<accession>A0A834ZEK4</accession>
<dbReference type="OMA" id="VNVAEQC"/>
<dbReference type="PANTHER" id="PTHR48005:SF10">
    <property type="entry name" value="LEUCINE-RICH REPEAT RECEPTOR-LIKE TYROSINE-PROTEIN KINASE PXC3 ISOFORM X1"/>
    <property type="match status" value="1"/>
</dbReference>
<evidence type="ECO:0000256" key="16">
    <source>
        <dbReference type="ARBA" id="ARBA00047899"/>
    </source>
</evidence>
<keyword evidence="13 18" id="KW-0472">Membrane</keyword>
<proteinExistence type="predicted"/>
<keyword evidence="4" id="KW-0433">Leucine-rich repeat</keyword>
<dbReference type="EMBL" id="JABCRI010000005">
    <property type="protein sequence ID" value="KAF8405779.1"/>
    <property type="molecule type" value="Genomic_DNA"/>
</dbReference>
<dbReference type="InterPro" id="IPR032675">
    <property type="entry name" value="LRR_dom_sf"/>
</dbReference>
<dbReference type="InterPro" id="IPR011009">
    <property type="entry name" value="Kinase-like_dom_sf"/>
</dbReference>
<organism evidence="20 21">
    <name type="scientific">Tetracentron sinense</name>
    <name type="common">Spur-leaf</name>
    <dbReference type="NCBI Taxonomy" id="13715"/>
    <lineage>
        <taxon>Eukaryota</taxon>
        <taxon>Viridiplantae</taxon>
        <taxon>Streptophyta</taxon>
        <taxon>Embryophyta</taxon>
        <taxon>Tracheophyta</taxon>
        <taxon>Spermatophyta</taxon>
        <taxon>Magnoliopsida</taxon>
        <taxon>Trochodendrales</taxon>
        <taxon>Trochodendraceae</taxon>
        <taxon>Tetracentron</taxon>
    </lineage>
</organism>
<comment type="subcellular location">
    <subcellularLocation>
        <location evidence="1">Membrane</location>
        <topology evidence="1">Single-pass type I membrane protein</topology>
    </subcellularLocation>
</comment>
<feature type="domain" description="Protein kinase" evidence="19">
    <location>
        <begin position="152"/>
        <end position="428"/>
    </location>
</feature>
<evidence type="ECO:0000256" key="1">
    <source>
        <dbReference type="ARBA" id="ARBA00004479"/>
    </source>
</evidence>
<evidence type="ECO:0000256" key="10">
    <source>
        <dbReference type="ARBA" id="ARBA00022777"/>
    </source>
</evidence>
<evidence type="ECO:0000256" key="18">
    <source>
        <dbReference type="SAM" id="Phobius"/>
    </source>
</evidence>
<dbReference type="GO" id="GO:0004674">
    <property type="term" value="F:protein serine/threonine kinase activity"/>
    <property type="evidence" value="ECO:0007669"/>
    <property type="project" value="UniProtKB-KW"/>
</dbReference>